<organism evidence="7 8">
    <name type="scientific">Symbiodinium natans</name>
    <dbReference type="NCBI Taxonomy" id="878477"/>
    <lineage>
        <taxon>Eukaryota</taxon>
        <taxon>Sar</taxon>
        <taxon>Alveolata</taxon>
        <taxon>Dinophyceae</taxon>
        <taxon>Suessiales</taxon>
        <taxon>Symbiodiniaceae</taxon>
        <taxon>Symbiodinium</taxon>
    </lineage>
</organism>
<evidence type="ECO:0000256" key="5">
    <source>
        <dbReference type="SAM" id="Phobius"/>
    </source>
</evidence>
<feature type="domain" description="EF-hand" evidence="6">
    <location>
        <begin position="298"/>
        <end position="333"/>
    </location>
</feature>
<accession>A0A812MPY0</accession>
<dbReference type="InterPro" id="IPR043203">
    <property type="entry name" value="VGCC_Ca_Na"/>
</dbReference>
<evidence type="ECO:0000259" key="6">
    <source>
        <dbReference type="PROSITE" id="PS50222"/>
    </source>
</evidence>
<dbReference type="SUPFAM" id="SSF81324">
    <property type="entry name" value="Voltage-gated potassium channels"/>
    <property type="match status" value="1"/>
</dbReference>
<evidence type="ECO:0000256" key="2">
    <source>
        <dbReference type="ARBA" id="ARBA00022692"/>
    </source>
</evidence>
<gene>
    <name evidence="7" type="primary">CAC</name>
    <name evidence="7" type="ORF">SNAT2548_LOCUS14755</name>
</gene>
<dbReference type="OrthoDB" id="416585at2759"/>
<dbReference type="EMBL" id="CAJNDS010001779">
    <property type="protein sequence ID" value="CAE7278313.1"/>
    <property type="molecule type" value="Genomic_DNA"/>
</dbReference>
<keyword evidence="3 5" id="KW-1133">Transmembrane helix</keyword>
<feature type="transmembrane region" description="Helical" evidence="5">
    <location>
        <begin position="212"/>
        <end position="231"/>
    </location>
</feature>
<evidence type="ECO:0000313" key="7">
    <source>
        <dbReference type="EMBL" id="CAE7278313.1"/>
    </source>
</evidence>
<keyword evidence="2 5" id="KW-0812">Transmembrane</keyword>
<dbReference type="Gene3D" id="1.10.287.70">
    <property type="match status" value="1"/>
</dbReference>
<dbReference type="GO" id="GO:0005509">
    <property type="term" value="F:calcium ion binding"/>
    <property type="evidence" value="ECO:0007669"/>
    <property type="project" value="InterPro"/>
</dbReference>
<dbReference type="InterPro" id="IPR005821">
    <property type="entry name" value="Ion_trans_dom"/>
</dbReference>
<sequence>MRSLSSRNKPWEDEEGNHTWPSLRVKVASVVRSGAYELCLGTVILCNLLLVIVETDLDARCFPEYASMQLHECPHAGSKITWIRYANLCLLVIYSIEVFARLYVERCQLFCNKWNLLDIGIVMTGWADYGLVQIVNMGFARMFRLIRLARALRLLINVPELYLLISGLYSSFKAIVFGSFLLIAIISLWALIAVQVLHPITSIQDAAQCERCGIGYSSVFQAFVTIFQQIVAGDSWGTISLPLIDAAPWTLALLFLMSMTVSMGVLNLILAVIVERAAEARENDRDKKLQSKYEERSKNIKELAGICGTIDRDQNGFISFSEMETAYDEVAPIPLGGFLFFVHIKNPRGYSAFYFS</sequence>
<dbReference type="GO" id="GO:0005248">
    <property type="term" value="F:voltage-gated sodium channel activity"/>
    <property type="evidence" value="ECO:0007669"/>
    <property type="project" value="TreeGrafter"/>
</dbReference>
<keyword evidence="8" id="KW-1185">Reference proteome</keyword>
<feature type="transmembrane region" description="Helical" evidence="5">
    <location>
        <begin position="85"/>
        <end position="104"/>
    </location>
</feature>
<protein>
    <submittedName>
        <fullName evidence="7">CAC protein</fullName>
    </submittedName>
</protein>
<name>A0A812MPY0_9DINO</name>
<feature type="transmembrane region" description="Helical" evidence="5">
    <location>
        <begin position="251"/>
        <end position="274"/>
    </location>
</feature>
<dbReference type="PANTHER" id="PTHR10037">
    <property type="entry name" value="VOLTAGE-GATED CATION CHANNEL CALCIUM AND SODIUM"/>
    <property type="match status" value="1"/>
</dbReference>
<dbReference type="InterPro" id="IPR018247">
    <property type="entry name" value="EF_Hand_1_Ca_BS"/>
</dbReference>
<dbReference type="PROSITE" id="PS00018">
    <property type="entry name" value="EF_HAND_1"/>
    <property type="match status" value="1"/>
</dbReference>
<keyword evidence="4 5" id="KW-0472">Membrane</keyword>
<evidence type="ECO:0000256" key="4">
    <source>
        <dbReference type="ARBA" id="ARBA00023136"/>
    </source>
</evidence>
<dbReference type="Gene3D" id="1.20.120.350">
    <property type="entry name" value="Voltage-gated potassium channels. Chain C"/>
    <property type="match status" value="1"/>
</dbReference>
<dbReference type="PROSITE" id="PS50222">
    <property type="entry name" value="EF_HAND_2"/>
    <property type="match status" value="1"/>
</dbReference>
<feature type="transmembrane region" description="Helical" evidence="5">
    <location>
        <begin position="175"/>
        <end position="200"/>
    </location>
</feature>
<dbReference type="GO" id="GO:0001518">
    <property type="term" value="C:voltage-gated sodium channel complex"/>
    <property type="evidence" value="ECO:0007669"/>
    <property type="project" value="TreeGrafter"/>
</dbReference>
<dbReference type="InterPro" id="IPR027359">
    <property type="entry name" value="Volt_channel_dom_sf"/>
</dbReference>
<dbReference type="AlphaFoldDB" id="A0A812MPY0"/>
<dbReference type="Proteomes" id="UP000604046">
    <property type="component" value="Unassembled WGS sequence"/>
</dbReference>
<evidence type="ECO:0000313" key="8">
    <source>
        <dbReference type="Proteomes" id="UP000604046"/>
    </source>
</evidence>
<evidence type="ECO:0000256" key="1">
    <source>
        <dbReference type="ARBA" id="ARBA00004141"/>
    </source>
</evidence>
<proteinExistence type="predicted"/>
<reference evidence="7" key="1">
    <citation type="submission" date="2021-02" db="EMBL/GenBank/DDBJ databases">
        <authorList>
            <person name="Dougan E. K."/>
            <person name="Rhodes N."/>
            <person name="Thang M."/>
            <person name="Chan C."/>
        </authorList>
    </citation>
    <scope>NUCLEOTIDE SEQUENCE</scope>
</reference>
<dbReference type="Pfam" id="PF00520">
    <property type="entry name" value="Ion_trans"/>
    <property type="match status" value="1"/>
</dbReference>
<evidence type="ECO:0000256" key="3">
    <source>
        <dbReference type="ARBA" id="ARBA00022989"/>
    </source>
</evidence>
<comment type="caution">
    <text evidence="7">The sequence shown here is derived from an EMBL/GenBank/DDBJ whole genome shotgun (WGS) entry which is preliminary data.</text>
</comment>
<comment type="subcellular location">
    <subcellularLocation>
        <location evidence="1">Membrane</location>
        <topology evidence="1">Multi-pass membrane protein</topology>
    </subcellularLocation>
</comment>
<dbReference type="PANTHER" id="PTHR10037:SF62">
    <property type="entry name" value="SODIUM CHANNEL PROTEIN 60E"/>
    <property type="match status" value="1"/>
</dbReference>
<feature type="transmembrane region" description="Helical" evidence="5">
    <location>
        <begin position="151"/>
        <end position="169"/>
    </location>
</feature>
<dbReference type="InterPro" id="IPR002048">
    <property type="entry name" value="EF_hand_dom"/>
</dbReference>